<dbReference type="Pfam" id="PF17039">
    <property type="entry name" value="Glyco_tran_10_N"/>
    <property type="match status" value="1"/>
</dbReference>
<dbReference type="GO" id="GO:0008417">
    <property type="term" value="F:fucosyltransferase activity"/>
    <property type="evidence" value="ECO:0007669"/>
    <property type="project" value="InterPro"/>
</dbReference>
<keyword evidence="4 12" id="KW-0328">Glycosyltransferase</keyword>
<dbReference type="InterPro" id="IPR001503">
    <property type="entry name" value="Glyco_trans_10"/>
</dbReference>
<dbReference type="Proteomes" id="UP001347796">
    <property type="component" value="Unassembled WGS sequence"/>
</dbReference>
<gene>
    <name evidence="15" type="ORF">SNE40_000805</name>
</gene>
<dbReference type="InterPro" id="IPR031481">
    <property type="entry name" value="Glyco_tran_10_N"/>
</dbReference>
<dbReference type="InterPro" id="IPR038577">
    <property type="entry name" value="GT10-like_C_sf"/>
</dbReference>
<dbReference type="Gene3D" id="3.40.50.11660">
    <property type="entry name" value="Glycosyl transferase family 10, C-terminal domain"/>
    <property type="match status" value="1"/>
</dbReference>
<dbReference type="EC" id="2.4.1.-" evidence="12"/>
<comment type="similarity">
    <text evidence="3 12">Belongs to the glycosyltransferase 10 family.</text>
</comment>
<keyword evidence="8 12" id="KW-1133">Transmembrane helix</keyword>
<dbReference type="InterPro" id="IPR055270">
    <property type="entry name" value="Glyco_tran_10_C"/>
</dbReference>
<evidence type="ECO:0000256" key="1">
    <source>
        <dbReference type="ARBA" id="ARBA00004323"/>
    </source>
</evidence>
<evidence type="ECO:0000256" key="4">
    <source>
        <dbReference type="ARBA" id="ARBA00022676"/>
    </source>
</evidence>
<dbReference type="AlphaFoldDB" id="A0AAN8QAF6"/>
<name>A0AAN8QAF6_PATCE</name>
<dbReference type="GO" id="GO:0032580">
    <property type="term" value="C:Golgi cisterna membrane"/>
    <property type="evidence" value="ECO:0007669"/>
    <property type="project" value="UniProtKB-SubCell"/>
</dbReference>
<evidence type="ECO:0000256" key="11">
    <source>
        <dbReference type="ARBA" id="ARBA00023180"/>
    </source>
</evidence>
<keyword evidence="6 12" id="KW-0812">Transmembrane</keyword>
<dbReference type="PANTHER" id="PTHR48438">
    <property type="entry name" value="ALPHA-(1,3)-FUCOSYLTRANSFERASE C-RELATED"/>
    <property type="match status" value="1"/>
</dbReference>
<evidence type="ECO:0000256" key="5">
    <source>
        <dbReference type="ARBA" id="ARBA00022679"/>
    </source>
</evidence>
<dbReference type="FunFam" id="3.40.50.11660:FF:000004">
    <property type="entry name" value="Glycoprotein 3-alpha-L-fucosyltransferase A"/>
    <property type="match status" value="1"/>
</dbReference>
<keyword evidence="5 12" id="KW-0808">Transferase</keyword>
<evidence type="ECO:0000256" key="12">
    <source>
        <dbReference type="RuleBase" id="RU003832"/>
    </source>
</evidence>
<feature type="domain" description="Fucosyltransferase N-terminal" evidence="14">
    <location>
        <begin position="214"/>
        <end position="305"/>
    </location>
</feature>
<evidence type="ECO:0000259" key="13">
    <source>
        <dbReference type="Pfam" id="PF00852"/>
    </source>
</evidence>
<dbReference type="Pfam" id="PF00852">
    <property type="entry name" value="Glyco_transf_10"/>
    <property type="match status" value="1"/>
</dbReference>
<evidence type="ECO:0000256" key="9">
    <source>
        <dbReference type="ARBA" id="ARBA00023034"/>
    </source>
</evidence>
<proteinExistence type="inferred from homology"/>
<keyword evidence="11" id="KW-0325">Glycoprotein</keyword>
<evidence type="ECO:0000256" key="6">
    <source>
        <dbReference type="ARBA" id="ARBA00022692"/>
    </source>
</evidence>
<organism evidence="15 16">
    <name type="scientific">Patella caerulea</name>
    <name type="common">Rayed Mediterranean limpet</name>
    <dbReference type="NCBI Taxonomy" id="87958"/>
    <lineage>
        <taxon>Eukaryota</taxon>
        <taxon>Metazoa</taxon>
        <taxon>Spiralia</taxon>
        <taxon>Lophotrochozoa</taxon>
        <taxon>Mollusca</taxon>
        <taxon>Gastropoda</taxon>
        <taxon>Patellogastropoda</taxon>
        <taxon>Patelloidea</taxon>
        <taxon>Patellidae</taxon>
        <taxon>Patella</taxon>
    </lineage>
</organism>
<evidence type="ECO:0000313" key="15">
    <source>
        <dbReference type="EMBL" id="KAK6195355.1"/>
    </source>
</evidence>
<evidence type="ECO:0000256" key="3">
    <source>
        <dbReference type="ARBA" id="ARBA00008919"/>
    </source>
</evidence>
<evidence type="ECO:0000256" key="2">
    <source>
        <dbReference type="ARBA" id="ARBA00004922"/>
    </source>
</evidence>
<comment type="subcellular location">
    <subcellularLocation>
        <location evidence="1">Golgi apparatus membrane</location>
        <topology evidence="1">Single-pass type II membrane protein</topology>
    </subcellularLocation>
    <subcellularLocation>
        <location evidence="12">Golgi apparatus</location>
        <location evidence="12">Golgi stack membrane</location>
        <topology evidence="12">Single-pass type II membrane protein</topology>
    </subcellularLocation>
</comment>
<evidence type="ECO:0000256" key="7">
    <source>
        <dbReference type="ARBA" id="ARBA00022968"/>
    </source>
</evidence>
<comment type="pathway">
    <text evidence="2">Protein modification; protein glycosylation.</text>
</comment>
<evidence type="ECO:0000313" key="16">
    <source>
        <dbReference type="Proteomes" id="UP001347796"/>
    </source>
</evidence>
<keyword evidence="10 12" id="KW-0472">Membrane</keyword>
<evidence type="ECO:0000259" key="14">
    <source>
        <dbReference type="Pfam" id="PF17039"/>
    </source>
</evidence>
<protein>
    <recommendedName>
        <fullName evidence="12">Fucosyltransferase</fullName>
        <ecNumber evidence="12">2.4.1.-</ecNumber>
    </recommendedName>
</protein>
<dbReference type="PANTHER" id="PTHR48438:SF1">
    <property type="entry name" value="ALPHA-(1,3)-FUCOSYLTRANSFERASE C-RELATED"/>
    <property type="match status" value="1"/>
</dbReference>
<keyword evidence="16" id="KW-1185">Reference proteome</keyword>
<dbReference type="GO" id="GO:0000139">
    <property type="term" value="C:Golgi membrane"/>
    <property type="evidence" value="ECO:0007669"/>
    <property type="project" value="UniProtKB-SubCell"/>
</dbReference>
<sequence length="514" mass="58555">MRSLYLKFIGLIVGFVFLSFGFQWFVWKHALVQVSKHADVEQNVDDPIVTTICEKSKSCSVKVKKSNTLAVPEKRALVVPSLVDVTKSVPKKGSVAKEHQHVAKVPKLTKFTTKSTKVVSIPKLTKPQRGKTQIGATSRSPNLNIKELISKIILLSKSGLPIQHPKHVGIWNTKSGSDRIVEQMCYIPKSSPKSVRKPKLILTNGGSGAWGVNPGSETFKQHKCHVQNCEIVNTHPEGGGKIDALLLGQFLPDLENYIKLYRKPEIVWLFFCLESPRATTTFQHLENLVNWTATYRSDSTIVAPYEKWVPHQNLTAEIKPKRNYAEGKTKMAAMFVSNCASSNDRLYYAYDLQKSITVDIYGYCGTLKCPRNAGSKCFEMMSKVYKFYLAFENANCKDYITEKFFVNGLQHDVIPVVMGARKEDYEKVAPPNSFIHVDDFKSPEELAAYLQKLDRNDDLYNQYFRWKGTGNFLNTKFWCRLCALLNEENRPNINVNVEEWWRSEGVCTKDRWKT</sequence>
<keyword evidence="7" id="KW-0735">Signal-anchor</keyword>
<feature type="transmembrane region" description="Helical" evidence="12">
    <location>
        <begin position="5"/>
        <end position="27"/>
    </location>
</feature>
<accession>A0AAN8QAF6</accession>
<evidence type="ECO:0000256" key="10">
    <source>
        <dbReference type="ARBA" id="ARBA00023136"/>
    </source>
</evidence>
<dbReference type="EMBL" id="JAZGQO010000001">
    <property type="protein sequence ID" value="KAK6195355.1"/>
    <property type="molecule type" value="Genomic_DNA"/>
</dbReference>
<reference evidence="15 16" key="1">
    <citation type="submission" date="2024-01" db="EMBL/GenBank/DDBJ databases">
        <title>The genome of the rayed Mediterranean limpet Patella caerulea (Linnaeus, 1758).</title>
        <authorList>
            <person name="Anh-Thu Weber A."/>
            <person name="Halstead-Nussloch G."/>
        </authorList>
    </citation>
    <scope>NUCLEOTIDE SEQUENCE [LARGE SCALE GENOMIC DNA]</scope>
    <source>
        <strain evidence="15">AATW-2023a</strain>
        <tissue evidence="15">Whole specimen</tissue>
    </source>
</reference>
<evidence type="ECO:0000256" key="8">
    <source>
        <dbReference type="ARBA" id="ARBA00022989"/>
    </source>
</evidence>
<feature type="domain" description="Fucosyltransferase C-terminal" evidence="13">
    <location>
        <begin position="326"/>
        <end position="500"/>
    </location>
</feature>
<keyword evidence="9 12" id="KW-0333">Golgi apparatus</keyword>
<dbReference type="SUPFAM" id="SSF53756">
    <property type="entry name" value="UDP-Glycosyltransferase/glycogen phosphorylase"/>
    <property type="match status" value="1"/>
</dbReference>
<comment type="caution">
    <text evidence="15">The sequence shown here is derived from an EMBL/GenBank/DDBJ whole genome shotgun (WGS) entry which is preliminary data.</text>
</comment>